<feature type="domain" description="AB hydrolase-1" evidence="2">
    <location>
        <begin position="7"/>
        <end position="234"/>
    </location>
</feature>
<dbReference type="SUPFAM" id="SSF53474">
    <property type="entry name" value="alpha/beta-Hydrolases"/>
    <property type="match status" value="1"/>
</dbReference>
<dbReference type="EMBL" id="FLUO01000001">
    <property type="protein sequence ID" value="SBW03996.1"/>
    <property type="molecule type" value="Genomic_DNA"/>
</dbReference>
<dbReference type="Pfam" id="PF12697">
    <property type="entry name" value="Abhydrolase_6"/>
    <property type="match status" value="1"/>
</dbReference>
<dbReference type="InterPro" id="IPR050266">
    <property type="entry name" value="AB_hydrolase_sf"/>
</dbReference>
<dbReference type="GO" id="GO:0016020">
    <property type="term" value="C:membrane"/>
    <property type="evidence" value="ECO:0007669"/>
    <property type="project" value="TreeGrafter"/>
</dbReference>
<evidence type="ECO:0000256" key="1">
    <source>
        <dbReference type="ARBA" id="ARBA00022801"/>
    </source>
</evidence>
<evidence type="ECO:0000259" key="2">
    <source>
        <dbReference type="Pfam" id="PF12697"/>
    </source>
</evidence>
<dbReference type="InterPro" id="IPR029058">
    <property type="entry name" value="AB_hydrolase_fold"/>
</dbReference>
<sequence>MSAAPGIVLCSGWSSGPAAWTGVLDALPALPVAHLDWWTALADPADALKAAAARANAAAGRAPDAPVIAVGWSLGGQIALRAAIDAPEAVSDLVLIATPVRLLADETGLGTDPAALRAMRQGLRRDAAGIVKAFWGEALAGDRTGYDHDEVFATLADVDAKTLDAGLAALEKTDLRRRLPQVAAPTVVLQGDDDRIVGVHAAQQLNDGVPTCAVLAVAGGSHALPLTHPRMVAEVIAALANAQSGEADR</sequence>
<dbReference type="PANTHER" id="PTHR43798:SF31">
    <property type="entry name" value="AB HYDROLASE SUPERFAMILY PROTEIN YCLE"/>
    <property type="match status" value="1"/>
</dbReference>
<dbReference type="PRINTS" id="PR00111">
    <property type="entry name" value="ABHYDROLASE"/>
</dbReference>
<organism evidence="3">
    <name type="scientific">uncultured Alphaproteobacteria bacterium</name>
    <dbReference type="NCBI Taxonomy" id="91750"/>
    <lineage>
        <taxon>Bacteria</taxon>
        <taxon>Pseudomonadati</taxon>
        <taxon>Pseudomonadota</taxon>
        <taxon>Alphaproteobacteria</taxon>
        <taxon>environmental samples</taxon>
    </lineage>
</organism>
<dbReference type="InterPro" id="IPR000073">
    <property type="entry name" value="AB_hydrolase_1"/>
</dbReference>
<gene>
    <name evidence="3" type="ORF">KL86APRO_11795</name>
</gene>
<dbReference type="GO" id="GO:0016787">
    <property type="term" value="F:hydrolase activity"/>
    <property type="evidence" value="ECO:0007669"/>
    <property type="project" value="UniProtKB-KW"/>
</dbReference>
<evidence type="ECO:0000313" key="3">
    <source>
        <dbReference type="EMBL" id="SBW03996.1"/>
    </source>
</evidence>
<protein>
    <submittedName>
        <fullName evidence="3">Putative Alpha/beta hydrolase fold protein</fullName>
    </submittedName>
</protein>
<keyword evidence="1 3" id="KW-0378">Hydrolase</keyword>
<dbReference type="Gene3D" id="3.40.50.1820">
    <property type="entry name" value="alpha/beta hydrolase"/>
    <property type="match status" value="1"/>
</dbReference>
<dbReference type="PANTHER" id="PTHR43798">
    <property type="entry name" value="MONOACYLGLYCEROL LIPASE"/>
    <property type="match status" value="1"/>
</dbReference>
<reference evidence="3" key="1">
    <citation type="submission" date="2016-04" db="EMBL/GenBank/DDBJ databases">
        <authorList>
            <person name="Evans L.H."/>
            <person name="Alamgir A."/>
            <person name="Owens N."/>
            <person name="Weber N.D."/>
            <person name="Virtaneva K."/>
            <person name="Barbian K."/>
            <person name="Babar A."/>
            <person name="Rosenke K."/>
        </authorList>
    </citation>
    <scope>NUCLEOTIDE SEQUENCE</scope>
    <source>
        <strain evidence="3">86</strain>
    </source>
</reference>
<accession>A0A212JX01</accession>
<name>A0A212JX01_9PROT</name>
<dbReference type="AlphaFoldDB" id="A0A212JX01"/>
<proteinExistence type="predicted"/>